<comment type="caution">
    <text evidence="1">The sequence shown here is derived from an EMBL/GenBank/DDBJ whole genome shotgun (WGS) entry which is preliminary data.</text>
</comment>
<dbReference type="Proteomes" id="UP000601108">
    <property type="component" value="Unassembled WGS sequence"/>
</dbReference>
<organism evidence="1 2">
    <name type="scientific">Aquimarina muelleri</name>
    <dbReference type="NCBI Taxonomy" id="279356"/>
    <lineage>
        <taxon>Bacteria</taxon>
        <taxon>Pseudomonadati</taxon>
        <taxon>Bacteroidota</taxon>
        <taxon>Flavobacteriia</taxon>
        <taxon>Flavobacteriales</taxon>
        <taxon>Flavobacteriaceae</taxon>
        <taxon>Aquimarina</taxon>
    </lineage>
</organism>
<gene>
    <name evidence="1" type="ORF">GCM10007384_13200</name>
</gene>
<sequence>MVVLFENQMINISFFTSNTLNLKAMNFKTCVFSISLLFLTTAIISSCTKASIEDEIGIDNEKDIPIYKTSKDELEER</sequence>
<evidence type="ECO:0000313" key="1">
    <source>
        <dbReference type="EMBL" id="GGX12759.1"/>
    </source>
</evidence>
<dbReference type="AlphaFoldDB" id="A0A918N1Q4"/>
<keyword evidence="2" id="KW-1185">Reference proteome</keyword>
<accession>A0A918N1Q4</accession>
<reference evidence="1 2" key="1">
    <citation type="journal article" date="2014" name="Int. J. Syst. Evol. Microbiol.">
        <title>Complete genome sequence of Corynebacterium casei LMG S-19264T (=DSM 44701T), isolated from a smear-ripened cheese.</title>
        <authorList>
            <consortium name="US DOE Joint Genome Institute (JGI-PGF)"/>
            <person name="Walter F."/>
            <person name="Albersmeier A."/>
            <person name="Kalinowski J."/>
            <person name="Ruckert C."/>
        </authorList>
    </citation>
    <scope>NUCLEOTIDE SEQUENCE [LARGE SCALE GENOMIC DNA]</scope>
    <source>
        <strain evidence="1 2">KCTC 12285</strain>
    </source>
</reference>
<evidence type="ECO:0000313" key="2">
    <source>
        <dbReference type="Proteomes" id="UP000601108"/>
    </source>
</evidence>
<dbReference type="EMBL" id="BMWS01000006">
    <property type="protein sequence ID" value="GGX12759.1"/>
    <property type="molecule type" value="Genomic_DNA"/>
</dbReference>
<protein>
    <submittedName>
        <fullName evidence="1">Uncharacterized protein</fullName>
    </submittedName>
</protein>
<name>A0A918N1Q4_9FLAO</name>
<proteinExistence type="predicted"/>